<dbReference type="InterPro" id="IPR036388">
    <property type="entry name" value="WH-like_DNA-bd_sf"/>
</dbReference>
<dbReference type="InterPro" id="IPR059106">
    <property type="entry name" value="WHD_MalT"/>
</dbReference>
<dbReference type="InterPro" id="IPR000792">
    <property type="entry name" value="Tscrpt_reg_LuxR_C"/>
</dbReference>
<dbReference type="SMART" id="SM00421">
    <property type="entry name" value="HTH_LUXR"/>
    <property type="match status" value="1"/>
</dbReference>
<name>A0ABW4TQX6_9ACTN</name>
<dbReference type="Gene3D" id="1.10.10.10">
    <property type="entry name" value="Winged helix-like DNA-binding domain superfamily/Winged helix DNA-binding domain"/>
    <property type="match status" value="1"/>
</dbReference>
<dbReference type="PANTHER" id="PTHR44688">
    <property type="entry name" value="DNA-BINDING TRANSCRIPTIONAL ACTIVATOR DEVR_DOSR"/>
    <property type="match status" value="1"/>
</dbReference>
<keyword evidence="1" id="KW-0805">Transcription regulation</keyword>
<comment type="caution">
    <text evidence="5">The sequence shown here is derived from an EMBL/GenBank/DDBJ whole genome shotgun (WGS) entry which is preliminary data.</text>
</comment>
<dbReference type="Gene3D" id="3.40.50.300">
    <property type="entry name" value="P-loop containing nucleotide triphosphate hydrolases"/>
    <property type="match status" value="1"/>
</dbReference>
<gene>
    <name evidence="5" type="ORF">ACFSDE_19710</name>
</gene>
<dbReference type="EMBL" id="JBHUGD010000004">
    <property type="protein sequence ID" value="MFD1949040.1"/>
    <property type="molecule type" value="Genomic_DNA"/>
</dbReference>
<dbReference type="CDD" id="cd06170">
    <property type="entry name" value="LuxR_C_like"/>
    <property type="match status" value="1"/>
</dbReference>
<dbReference type="InterPro" id="IPR016032">
    <property type="entry name" value="Sig_transdc_resp-reg_C-effctor"/>
</dbReference>
<evidence type="ECO:0000256" key="1">
    <source>
        <dbReference type="ARBA" id="ARBA00023015"/>
    </source>
</evidence>
<dbReference type="RefSeq" id="WP_343921204.1">
    <property type="nucleotide sequence ID" value="NZ_BAAAJT010000003.1"/>
</dbReference>
<evidence type="ECO:0000256" key="2">
    <source>
        <dbReference type="ARBA" id="ARBA00023125"/>
    </source>
</evidence>
<keyword evidence="2" id="KW-0238">DNA-binding</keyword>
<accession>A0ABW4TQX6</accession>
<evidence type="ECO:0000313" key="5">
    <source>
        <dbReference type="EMBL" id="MFD1949040.1"/>
    </source>
</evidence>
<dbReference type="Pfam" id="PF25873">
    <property type="entry name" value="WHD_MalT"/>
    <property type="match status" value="1"/>
</dbReference>
<organism evidence="5 6">
    <name type="scientific">Nocardioides aestuarii</name>
    <dbReference type="NCBI Taxonomy" id="252231"/>
    <lineage>
        <taxon>Bacteria</taxon>
        <taxon>Bacillati</taxon>
        <taxon>Actinomycetota</taxon>
        <taxon>Actinomycetes</taxon>
        <taxon>Propionibacteriales</taxon>
        <taxon>Nocardioidaceae</taxon>
        <taxon>Nocardioides</taxon>
    </lineage>
</organism>
<keyword evidence="6" id="KW-1185">Reference proteome</keyword>
<dbReference type="SUPFAM" id="SSF46894">
    <property type="entry name" value="C-terminal effector domain of the bipartite response regulators"/>
    <property type="match status" value="1"/>
</dbReference>
<evidence type="ECO:0000259" key="4">
    <source>
        <dbReference type="PROSITE" id="PS50043"/>
    </source>
</evidence>
<sequence>MPDDPPTRSEECMPASQELVSAGVVVRPRLVDRLERLRDPDTQESVVLLAAPPGFGKTTLVRSWDPERHRDGRPVAITHLRGVGDSRRELWRRVLDAIAEVVDGLVAEAVRRLPVPDRIGHEDFVTELLDVLGGVELVLVLDDVHEATGRHVLDDLDALVSRAPDSLRLVLLSRTRPPLPSLVDRRIRGEVDVVGAADLAFTADECAACSPGLSDADQEHVWERTEGWPAMARLMGGALARGGALDGPGWTAEDGLADRLFGESLRALDTVTQHVLLHCAVADPTPLDLLVSLTGRDDAGEVVAAVGGWSGLLREVADADTPAYRLHPILRAHLHAELLHRDAPAARSADRTCAAWFASRGDGLRAVEHAAASQSLGVLERTLAAVGLGLVADGQAGPLVRVLGRRLLRGQTGPWTAAVGAVALADLGRVSEAATLHELHPPADDPELAAAQAAVGALLRRRRGRPLAEATEVGEGVTLDTQMTLALQRGAELLRAGRADEAAPLLARAVEVAEGRAHVAALVEALALQAACDSVSGAFPVMRQRLVRARRAAEVGGWTGSPRAALMKMLEGWLAYLELDDVRARTLSARALELLDPEDDPSTVAAVRNLALGVAEGAAALDTQWMHESWRPDSGVLLAPDLVAGVALADAQLCLHTGRTDRLRETVQALVERCGDVAETHLAAAYLAAARDRPAQAAETLAPVLRDELPRTWGLTLLDARVLAARLALAQDRHYQALSEVRLALDLAVELDTPRSLLTVGPAGLGLLAEARGSWGSAEGLVERVLSHVATLRAPATVQLTDREVDVLRELPTLRTVEEIAGTMVISVNTLKTHLRSIYRKLGVSSRREAVSEARRAGLL</sequence>
<proteinExistence type="predicted"/>
<evidence type="ECO:0000313" key="6">
    <source>
        <dbReference type="Proteomes" id="UP001597351"/>
    </source>
</evidence>
<evidence type="ECO:0000256" key="3">
    <source>
        <dbReference type="ARBA" id="ARBA00023163"/>
    </source>
</evidence>
<dbReference type="InterPro" id="IPR027417">
    <property type="entry name" value="P-loop_NTPase"/>
</dbReference>
<reference evidence="6" key="1">
    <citation type="journal article" date="2019" name="Int. J. Syst. Evol. Microbiol.">
        <title>The Global Catalogue of Microorganisms (GCM) 10K type strain sequencing project: providing services to taxonomists for standard genome sequencing and annotation.</title>
        <authorList>
            <consortium name="The Broad Institute Genomics Platform"/>
            <consortium name="The Broad Institute Genome Sequencing Center for Infectious Disease"/>
            <person name="Wu L."/>
            <person name="Ma J."/>
        </authorList>
    </citation>
    <scope>NUCLEOTIDE SEQUENCE [LARGE SCALE GENOMIC DNA]</scope>
    <source>
        <strain evidence="6">CGMCC 1.12477</strain>
    </source>
</reference>
<keyword evidence="3" id="KW-0804">Transcription</keyword>
<dbReference type="PROSITE" id="PS50043">
    <property type="entry name" value="HTH_LUXR_2"/>
    <property type="match status" value="1"/>
</dbReference>
<dbReference type="Proteomes" id="UP001597351">
    <property type="component" value="Unassembled WGS sequence"/>
</dbReference>
<dbReference type="PANTHER" id="PTHR44688:SF16">
    <property type="entry name" value="DNA-BINDING TRANSCRIPTIONAL ACTIVATOR DEVR_DOSR"/>
    <property type="match status" value="1"/>
</dbReference>
<feature type="domain" description="HTH luxR-type" evidence="4">
    <location>
        <begin position="793"/>
        <end position="858"/>
    </location>
</feature>
<dbReference type="SUPFAM" id="SSF52540">
    <property type="entry name" value="P-loop containing nucleoside triphosphate hydrolases"/>
    <property type="match status" value="1"/>
</dbReference>
<dbReference type="Pfam" id="PF00196">
    <property type="entry name" value="GerE"/>
    <property type="match status" value="1"/>
</dbReference>
<protein>
    <submittedName>
        <fullName evidence="5">LuxR C-terminal-related transcriptional regulator</fullName>
    </submittedName>
</protein>